<evidence type="ECO:0000313" key="1">
    <source>
        <dbReference type="EMBL" id="KAJ1676125.1"/>
    </source>
</evidence>
<keyword evidence="2" id="KW-1185">Reference proteome</keyword>
<dbReference type="Proteomes" id="UP001145114">
    <property type="component" value="Unassembled WGS sequence"/>
</dbReference>
<proteinExistence type="predicted"/>
<evidence type="ECO:0000313" key="2">
    <source>
        <dbReference type="Proteomes" id="UP001145114"/>
    </source>
</evidence>
<dbReference type="EMBL" id="JAMZIH010004885">
    <property type="protein sequence ID" value="KAJ1676125.1"/>
    <property type="molecule type" value="Genomic_DNA"/>
</dbReference>
<feature type="non-terminal residue" evidence="1">
    <location>
        <position position="1"/>
    </location>
</feature>
<accession>A0ACC1HJ91</accession>
<comment type="caution">
    <text evidence="1">The sequence shown here is derived from an EMBL/GenBank/DDBJ whole genome shotgun (WGS) entry which is preliminary data.</text>
</comment>
<protein>
    <submittedName>
        <fullName evidence="1">Uncharacterized protein</fullName>
    </submittedName>
</protein>
<gene>
    <name evidence="1" type="ORF">EV182_008818</name>
</gene>
<name>A0ACC1HJ91_9FUNG</name>
<sequence>NGARSSLGTGGARHRYRIYRFCSSSCDQKEVVYHHGNLLDLCAAAAAATEKRPADAARPNSTAARKIGMNGPGFS</sequence>
<organism evidence="1 2">
    <name type="scientific">Spiromyces aspiralis</name>
    <dbReference type="NCBI Taxonomy" id="68401"/>
    <lineage>
        <taxon>Eukaryota</taxon>
        <taxon>Fungi</taxon>
        <taxon>Fungi incertae sedis</taxon>
        <taxon>Zoopagomycota</taxon>
        <taxon>Kickxellomycotina</taxon>
        <taxon>Kickxellomycetes</taxon>
        <taxon>Kickxellales</taxon>
        <taxon>Kickxellaceae</taxon>
        <taxon>Spiromyces</taxon>
    </lineage>
</organism>
<feature type="non-terminal residue" evidence="1">
    <location>
        <position position="75"/>
    </location>
</feature>
<reference evidence="1" key="1">
    <citation type="submission" date="2022-06" db="EMBL/GenBank/DDBJ databases">
        <title>Phylogenomic reconstructions and comparative analyses of Kickxellomycotina fungi.</title>
        <authorList>
            <person name="Reynolds N.K."/>
            <person name="Stajich J.E."/>
            <person name="Barry K."/>
            <person name="Grigoriev I.V."/>
            <person name="Crous P."/>
            <person name="Smith M.E."/>
        </authorList>
    </citation>
    <scope>NUCLEOTIDE SEQUENCE</scope>
    <source>
        <strain evidence="1">RSA 2271</strain>
    </source>
</reference>